<name>A0AA39F8Q1_9HYME</name>
<comment type="caution">
    <text evidence="2">The sequence shown here is derived from an EMBL/GenBank/DDBJ whole genome shotgun (WGS) entry which is preliminary data.</text>
</comment>
<evidence type="ECO:0000313" key="2">
    <source>
        <dbReference type="EMBL" id="KAK0165015.1"/>
    </source>
</evidence>
<keyword evidence="3" id="KW-1185">Reference proteome</keyword>
<dbReference type="EMBL" id="JAQQBS010001422">
    <property type="protein sequence ID" value="KAK0165015.1"/>
    <property type="molecule type" value="Genomic_DNA"/>
</dbReference>
<dbReference type="Proteomes" id="UP001168990">
    <property type="component" value="Unassembled WGS sequence"/>
</dbReference>
<feature type="region of interest" description="Disordered" evidence="1">
    <location>
        <begin position="73"/>
        <end position="115"/>
    </location>
</feature>
<sequence length="193" mass="22245">MGHDRGDCMSIIHSSEDEEGYSRSNFFMKNHPGIFGETIALREIVFDDTDQQFWAEDELSSSDSRPIVFKHKRRHSVAHRNRTYRSRSRLNHTSSSSSCLSNAKTPPVRRRRKRQDKYTIIISKRTNNGTRRSRSKKKYITLSFITKHGNDSILNNILRVFPVKLAKTIDSSNVHGVILDGTSIYNLAFRLSS</sequence>
<reference evidence="2" key="2">
    <citation type="submission" date="2023-03" db="EMBL/GenBank/DDBJ databases">
        <authorList>
            <person name="Inwood S.N."/>
            <person name="Skelly J.G."/>
            <person name="Guhlin J."/>
            <person name="Harrop T.W.R."/>
            <person name="Goldson S.G."/>
            <person name="Dearden P.K."/>
        </authorList>
    </citation>
    <scope>NUCLEOTIDE SEQUENCE</scope>
    <source>
        <strain evidence="2">Irish</strain>
        <tissue evidence="2">Whole body</tissue>
    </source>
</reference>
<reference evidence="2" key="1">
    <citation type="journal article" date="2023" name="bioRxiv">
        <title>Scaffold-level genome assemblies of two parasitoid biocontrol wasps reveal the parthenogenesis mechanism and an associated novel virus.</title>
        <authorList>
            <person name="Inwood S."/>
            <person name="Skelly J."/>
            <person name="Guhlin J."/>
            <person name="Harrop T."/>
            <person name="Goldson S."/>
            <person name="Dearden P."/>
        </authorList>
    </citation>
    <scope>NUCLEOTIDE SEQUENCE</scope>
    <source>
        <strain evidence="2">Irish</strain>
        <tissue evidence="2">Whole body</tissue>
    </source>
</reference>
<feature type="compositionally biased region" description="Low complexity" evidence="1">
    <location>
        <begin position="91"/>
        <end position="102"/>
    </location>
</feature>
<accession>A0AA39F8Q1</accession>
<protein>
    <submittedName>
        <fullName evidence="2">Uncharacterized protein</fullName>
    </submittedName>
</protein>
<proteinExistence type="predicted"/>
<evidence type="ECO:0000256" key="1">
    <source>
        <dbReference type="SAM" id="MobiDB-lite"/>
    </source>
</evidence>
<feature type="compositionally biased region" description="Basic residues" evidence="1">
    <location>
        <begin position="73"/>
        <end position="90"/>
    </location>
</feature>
<evidence type="ECO:0000313" key="3">
    <source>
        <dbReference type="Proteomes" id="UP001168990"/>
    </source>
</evidence>
<dbReference type="AlphaFoldDB" id="A0AA39F8Q1"/>
<organism evidence="2 3">
    <name type="scientific">Microctonus aethiopoides</name>
    <dbReference type="NCBI Taxonomy" id="144406"/>
    <lineage>
        <taxon>Eukaryota</taxon>
        <taxon>Metazoa</taxon>
        <taxon>Ecdysozoa</taxon>
        <taxon>Arthropoda</taxon>
        <taxon>Hexapoda</taxon>
        <taxon>Insecta</taxon>
        <taxon>Pterygota</taxon>
        <taxon>Neoptera</taxon>
        <taxon>Endopterygota</taxon>
        <taxon>Hymenoptera</taxon>
        <taxon>Apocrita</taxon>
        <taxon>Ichneumonoidea</taxon>
        <taxon>Braconidae</taxon>
        <taxon>Euphorinae</taxon>
        <taxon>Microctonus</taxon>
    </lineage>
</organism>
<gene>
    <name evidence="2" type="ORF">PV328_003573</name>
</gene>